<dbReference type="Proteomes" id="UP001211907">
    <property type="component" value="Unassembled WGS sequence"/>
</dbReference>
<dbReference type="EMBL" id="JADGJH010000091">
    <property type="protein sequence ID" value="KAJ3138509.1"/>
    <property type="molecule type" value="Genomic_DNA"/>
</dbReference>
<gene>
    <name evidence="3" type="ORF">HK100_012530</name>
</gene>
<reference evidence="3" key="1">
    <citation type="submission" date="2020-05" db="EMBL/GenBank/DDBJ databases">
        <title>Phylogenomic resolution of chytrid fungi.</title>
        <authorList>
            <person name="Stajich J.E."/>
            <person name="Amses K."/>
            <person name="Simmons R."/>
            <person name="Seto K."/>
            <person name="Myers J."/>
            <person name="Bonds A."/>
            <person name="Quandt C.A."/>
            <person name="Barry K."/>
            <person name="Liu P."/>
            <person name="Grigoriev I."/>
            <person name="Longcore J.E."/>
            <person name="James T.Y."/>
        </authorList>
    </citation>
    <scope>NUCLEOTIDE SEQUENCE</scope>
    <source>
        <strain evidence="3">JEL0513</strain>
    </source>
</reference>
<feature type="compositionally biased region" description="Low complexity" evidence="2">
    <location>
        <begin position="36"/>
        <end position="45"/>
    </location>
</feature>
<feature type="compositionally biased region" description="Polar residues" evidence="2">
    <location>
        <begin position="59"/>
        <end position="68"/>
    </location>
</feature>
<proteinExistence type="predicted"/>
<keyword evidence="4" id="KW-1185">Reference proteome</keyword>
<sequence>MSQGGSELIEIEKLQSQLKESQERVVDLEKQLTTFKIQQDGNKGQQQEKKQKSCDIDSNKSNQKNDSTGNNFLVSFIDSKLSKILEAIWTANSARLNTQSVNETNSAPLNQSINETNSAEDITQLPKLAFTEIENAIVELTESMEMRTSRIGKMVHEVVGWKDDISFLRSSVEALSNKQDEKVSELESIANDMGSLLAIAAEGAINFRATKYEQQKENAENHTKILKVIEDEGSSTRNKIIEMIQNCIVGKLDEIFSQDGRSEAIKNVISTSFQSSASTEFSNPEFLNEKRENIAEVIDFVNKSQCRLVTLVTEKLQKSLSHSAVLNHDDKDMIKNIQDAISELIAPLYALLPDKSKCPVEVTESTINIDSSVNNRAMNNLLLESLANLDSHLSRNSRELSARQDLIEVWMTRNHETLKLIQQGIHAVEQLERKFASSNSFAATHNVSSFEFESRLDSILSKHETSNLFENFVSDMKETWMVRQEKFSEHLEKLLKEKATLETTVCNLKVEKYRLDEDIENLKKFRDEFPSIQPISNAVDELEKDLHDRITVLLKQIEKLKNERNELHQKE</sequence>
<feature type="compositionally biased region" description="Basic and acidic residues" evidence="2">
    <location>
        <begin position="46"/>
        <end position="58"/>
    </location>
</feature>
<evidence type="ECO:0000256" key="1">
    <source>
        <dbReference type="SAM" id="Coils"/>
    </source>
</evidence>
<feature type="region of interest" description="Disordered" evidence="2">
    <location>
        <begin position="36"/>
        <end position="68"/>
    </location>
</feature>
<evidence type="ECO:0000313" key="3">
    <source>
        <dbReference type="EMBL" id="KAJ3138509.1"/>
    </source>
</evidence>
<accession>A0AAD5T9S0</accession>
<evidence type="ECO:0000256" key="2">
    <source>
        <dbReference type="SAM" id="MobiDB-lite"/>
    </source>
</evidence>
<feature type="coiled-coil region" evidence="1">
    <location>
        <begin position="543"/>
        <end position="570"/>
    </location>
</feature>
<evidence type="ECO:0000313" key="4">
    <source>
        <dbReference type="Proteomes" id="UP001211907"/>
    </source>
</evidence>
<dbReference type="AlphaFoldDB" id="A0AAD5T9S0"/>
<protein>
    <submittedName>
        <fullName evidence="3">Uncharacterized protein</fullName>
    </submittedName>
</protein>
<keyword evidence="1" id="KW-0175">Coiled coil</keyword>
<comment type="caution">
    <text evidence="3">The sequence shown here is derived from an EMBL/GenBank/DDBJ whole genome shotgun (WGS) entry which is preliminary data.</text>
</comment>
<organism evidence="3 4">
    <name type="scientific">Physocladia obscura</name>
    <dbReference type="NCBI Taxonomy" id="109957"/>
    <lineage>
        <taxon>Eukaryota</taxon>
        <taxon>Fungi</taxon>
        <taxon>Fungi incertae sedis</taxon>
        <taxon>Chytridiomycota</taxon>
        <taxon>Chytridiomycota incertae sedis</taxon>
        <taxon>Chytridiomycetes</taxon>
        <taxon>Chytridiales</taxon>
        <taxon>Chytriomycetaceae</taxon>
        <taxon>Physocladia</taxon>
    </lineage>
</organism>
<name>A0AAD5T9S0_9FUNG</name>